<dbReference type="Proteomes" id="UP000427769">
    <property type="component" value="Chromosome"/>
</dbReference>
<accession>A0A5K7ZH07</accession>
<evidence type="ECO:0000313" key="1">
    <source>
        <dbReference type="EMBL" id="BBO78963.1"/>
    </source>
</evidence>
<dbReference type="AlphaFoldDB" id="A0A5K7ZH07"/>
<gene>
    <name evidence="1" type="ORF">DSCW_63800</name>
</gene>
<dbReference type="KEGG" id="dwd:DSCW_63800"/>
<name>A0A5K7ZH07_9BACT</name>
<organism evidence="1 2">
    <name type="scientific">Desulfosarcina widdelii</name>
    <dbReference type="NCBI Taxonomy" id="947919"/>
    <lineage>
        <taxon>Bacteria</taxon>
        <taxon>Pseudomonadati</taxon>
        <taxon>Thermodesulfobacteriota</taxon>
        <taxon>Desulfobacteria</taxon>
        <taxon>Desulfobacterales</taxon>
        <taxon>Desulfosarcinaceae</taxon>
        <taxon>Desulfosarcina</taxon>
    </lineage>
</organism>
<evidence type="ECO:0000313" key="2">
    <source>
        <dbReference type="Proteomes" id="UP000427769"/>
    </source>
</evidence>
<protein>
    <submittedName>
        <fullName evidence="1">Uncharacterized protein</fullName>
    </submittedName>
</protein>
<dbReference type="RefSeq" id="WP_155307543.1">
    <property type="nucleotide sequence ID" value="NZ_AP021875.1"/>
</dbReference>
<sequence length="209" mass="25183">MNSYYFMKFPDGWPISPFLSRNRSDIEQAIEKQIHQLPVDIKTTELDRAREKFIEDLWLKKLKTRKDRYAENPLEIDYHSREDLIQKEQAMIERTIRQRLEDEKKEDLFSRLCSRIRAFHIESLDKDELTQLENIARQYGVPDLEFADELRKRQADLEWEDQFNDFYQSASVTNSIPRGSRGTAKLTHKYPRMIRLRYYKGKDGTVRML</sequence>
<proteinExistence type="predicted"/>
<keyword evidence="2" id="KW-1185">Reference proteome</keyword>
<reference evidence="1 2" key="1">
    <citation type="submission" date="2019-11" db="EMBL/GenBank/DDBJ databases">
        <title>Comparative genomics of hydrocarbon-degrading Desulfosarcina strains.</title>
        <authorList>
            <person name="Watanabe M."/>
            <person name="Kojima H."/>
            <person name="Fukui M."/>
        </authorList>
    </citation>
    <scope>NUCLEOTIDE SEQUENCE [LARGE SCALE GENOMIC DNA]</scope>
    <source>
        <strain evidence="1 2">PP31</strain>
    </source>
</reference>
<dbReference type="EMBL" id="AP021875">
    <property type="protein sequence ID" value="BBO78963.1"/>
    <property type="molecule type" value="Genomic_DNA"/>
</dbReference>